<keyword evidence="2" id="KW-0813">Transport</keyword>
<evidence type="ECO:0000256" key="1">
    <source>
        <dbReference type="ARBA" id="ARBA00008520"/>
    </source>
</evidence>
<sequence>MVTSTSASANVNCDPFTAYKGLKGKTVTIFTSILEPELTTLQTAWKDFTTCTGVKIKIEGSNQFEALLPVRVKGNNAPDLAFIPQPGLLAKLVETGKVKVAPRAVVANVDRFWSKSWKAYGTVKGKFYAAPFGSNMKSLVWYSPKQFKAAGYTVPTTWDQMTALADKMAADGKTAFCGGLGSGGATGWPATDWVEQIVLRDHGSAVYNGWVNHTIKFSDPRIVSSMQKVASWMQNPKWVGNVKGIATTTFQDAGKDIPGGKGCMMLQQASFYGNIIAESGATISPTGDAFAFYLPATNSKVTVPVVGGGEFTAAFSSRPEVQAVQAYLSSATFATSRVQLDNWISANSGVPLAAYKNQVDKLAATYLANPKSTFGFDASDLMPAAVGAGSMWREFTAWFGEGKSIADVVKAIDASWPKSQQAQLSNNGGGHLYGWPPPHLQSKPETRK</sequence>
<organism evidence="4 5">
    <name type="scientific">Halteria grandinella</name>
    <dbReference type="NCBI Taxonomy" id="5974"/>
    <lineage>
        <taxon>Eukaryota</taxon>
        <taxon>Sar</taxon>
        <taxon>Alveolata</taxon>
        <taxon>Ciliophora</taxon>
        <taxon>Intramacronucleata</taxon>
        <taxon>Spirotrichea</taxon>
        <taxon>Stichotrichia</taxon>
        <taxon>Sporadotrichida</taxon>
        <taxon>Halteriidae</taxon>
        <taxon>Halteria</taxon>
    </lineage>
</organism>
<evidence type="ECO:0000256" key="3">
    <source>
        <dbReference type="SAM" id="MobiDB-lite"/>
    </source>
</evidence>
<dbReference type="Proteomes" id="UP000785679">
    <property type="component" value="Unassembled WGS sequence"/>
</dbReference>
<accession>A0A8J8NA06</accession>
<feature type="region of interest" description="Disordered" evidence="3">
    <location>
        <begin position="420"/>
        <end position="448"/>
    </location>
</feature>
<evidence type="ECO:0008006" key="6">
    <source>
        <dbReference type="Google" id="ProtNLM"/>
    </source>
</evidence>
<dbReference type="EMBL" id="RRYP01030659">
    <property type="protein sequence ID" value="TNV71112.1"/>
    <property type="molecule type" value="Genomic_DNA"/>
</dbReference>
<evidence type="ECO:0000313" key="4">
    <source>
        <dbReference type="EMBL" id="TNV71112.1"/>
    </source>
</evidence>
<dbReference type="PANTHER" id="PTHR43649">
    <property type="entry name" value="ARABINOSE-BINDING PROTEIN-RELATED"/>
    <property type="match status" value="1"/>
</dbReference>
<dbReference type="InterPro" id="IPR050490">
    <property type="entry name" value="Bact_solute-bd_prot1"/>
</dbReference>
<evidence type="ECO:0000313" key="5">
    <source>
        <dbReference type="Proteomes" id="UP000785679"/>
    </source>
</evidence>
<dbReference type="PANTHER" id="PTHR43649:SF29">
    <property type="entry name" value="OSMOPROTECTIVE COMPOUNDS-BINDING PROTEIN GGTB"/>
    <property type="match status" value="1"/>
</dbReference>
<reference evidence="4" key="1">
    <citation type="submission" date="2019-06" db="EMBL/GenBank/DDBJ databases">
        <authorList>
            <person name="Zheng W."/>
        </authorList>
    </citation>
    <scope>NUCLEOTIDE SEQUENCE</scope>
    <source>
        <strain evidence="4">QDHG01</strain>
    </source>
</reference>
<dbReference type="OrthoDB" id="10252841at2759"/>
<dbReference type="Gene3D" id="3.40.190.10">
    <property type="entry name" value="Periplasmic binding protein-like II"/>
    <property type="match status" value="2"/>
</dbReference>
<comment type="caution">
    <text evidence="4">The sequence shown here is derived from an EMBL/GenBank/DDBJ whole genome shotgun (WGS) entry which is preliminary data.</text>
</comment>
<evidence type="ECO:0000256" key="2">
    <source>
        <dbReference type="ARBA" id="ARBA00022448"/>
    </source>
</evidence>
<proteinExistence type="inferred from homology"/>
<dbReference type="SUPFAM" id="SSF53850">
    <property type="entry name" value="Periplasmic binding protein-like II"/>
    <property type="match status" value="1"/>
</dbReference>
<dbReference type="AlphaFoldDB" id="A0A8J8NA06"/>
<comment type="similarity">
    <text evidence="1">Belongs to the bacterial solute-binding protein 1 family.</text>
</comment>
<protein>
    <recommendedName>
        <fullName evidence="6">Sugar ABC transporter substrate-binding protein</fullName>
    </recommendedName>
</protein>
<name>A0A8J8NA06_HALGN</name>
<gene>
    <name evidence="4" type="ORF">FGO68_gene7447</name>
</gene>
<keyword evidence="5" id="KW-1185">Reference proteome</keyword>